<dbReference type="Gene3D" id="2.130.10.10">
    <property type="entry name" value="YVTN repeat-like/Quinoprotein amine dehydrogenase"/>
    <property type="match status" value="1"/>
</dbReference>
<dbReference type="InterPro" id="IPR015943">
    <property type="entry name" value="WD40/YVTN_repeat-like_dom_sf"/>
</dbReference>
<evidence type="ECO:0000259" key="8">
    <source>
        <dbReference type="Pfam" id="PF13193"/>
    </source>
</evidence>
<dbReference type="PANTHER" id="PTHR13129">
    <property type="entry name" value="VPRBP PROTEIN-RELATED"/>
    <property type="match status" value="1"/>
</dbReference>
<dbReference type="Gene3D" id="3.40.50.980">
    <property type="match status" value="2"/>
</dbReference>
<feature type="domain" description="AMP-binding enzyme C-terminal" evidence="8">
    <location>
        <begin position="415"/>
        <end position="473"/>
    </location>
</feature>
<dbReference type="InterPro" id="IPR045851">
    <property type="entry name" value="AMP-bd_C_sf"/>
</dbReference>
<gene>
    <name evidence="9" type="primary">putative Protein mahjong</name>
    <name evidence="9" type="ORF">CLUMA_CG011228</name>
</gene>
<dbReference type="InterPro" id="IPR020845">
    <property type="entry name" value="AMP-binding_CS"/>
</dbReference>
<dbReference type="Gene3D" id="2.30.38.10">
    <property type="entry name" value="Luciferase, Domain 3"/>
    <property type="match status" value="1"/>
</dbReference>
<dbReference type="PROSITE" id="PS50896">
    <property type="entry name" value="LISH"/>
    <property type="match status" value="1"/>
</dbReference>
<dbReference type="Gene3D" id="1.25.10.10">
    <property type="entry name" value="Leucine-rich Repeat Variant"/>
    <property type="match status" value="1"/>
</dbReference>
<comment type="subcellular location">
    <subcellularLocation>
        <location evidence="1">Nucleus</location>
    </subcellularLocation>
</comment>
<sequence>MIVSGITSEELTAEDLLSKSIAVAKALIASGIKPGDVVALVSENRIEFPYILCGILLLNCTCAPINLTYSEREMAHAFNLSKPKIIFTSPFASKSVVNVAASLNYVRKLVLIDDENPFGGKVMLLNDFVNSNESKAASFVPQATNKRKTVSVILCSSGTTGLPKGVQLSQDNLIVVARFSKNTVLKLSTLGDDEPVILGLLPWFHAFGLTSLMGVIASVTGKIVLLPKFEESWFLGCIENYRCNVVFMVPPLMVFLAKNPVVDDYDISSLRIMVCGAAPLSKELEKAVYDRLKNPKLRIHQGYGMSELSLATHLQTSLFKPGSIGEVVEGSIAKVIDENGNSVGPNQRGELCMKGNQLMIGYIGDDEATKGTIDKDGWLHTGDAAYYDDDKQFYIVDRIKELIKWKGYQVPPAEIAGLLLTHPKVKDAAVIGIPDEAVGELPFAFVVRADESLTEKEVIHYVAERASPPKRLHGGVNWVIDNTNMSTQQENDFIRINEERDLHELFRLWEQRYTTSNYDPEPIVKRLAEILEEEAETYMRKDPDPFDERHPSRTDPESNLGKNLKLIFKKEQFMNRLVNDYLRDTFFTRQNIQKSSLALNIAACRLILIIMPGLETSAVFQVSNDQLINRLYSWADTADEPLKSYATGLLGAAMDIQEIAVAFREQNIRMLPRFLQRLRTLQTKFKRFGNLSTITNGVTSEQQLSSDDRPFSHLGGSSSTNFLENGAVHHQVVNNEVEDVRLMSNENSQSTQDRTQQKFVIPLYPPTLATSQMMILRYLTPMGEYQEFLPYIFEENAIDIIFSFLENVDPHDLCLAFEALKYLASLLCHKKCCIEFLSRNGLQKLLRLPRKSTVATGISIAFYYIAYCEEAMERICAMSPRLISELVNYALGLLGCNHDSGRCHATMFFGLSFQFKVMLDEFDKQDGLRQLYNVISILPILSHPADENAELSQDQETAERQVVRHVCVALKKYFESHLFYKYSQVMRHPTTRTTFPIRALKNPPEIINDQILTLQGMLPMRSNWQPVTEFLQLGGITLFILIIAHSYEWNYSGRGETVRSVLDVLNICCVVPRVHAVFCERIDFPEEASAAGINIILGAAEGEIVADPEVQKSALSLLVNCICAPIHRPSGQLARFGSTKKKLIDKNSEELIKMLWETVRANNGIIVLLQLMMVKTPITDADCIRGMACRALAGLARSETVRQIISKLPLFVNGQLQTLMRDPILQEKRAEHVQFQKYALELLERVSGKPINIDTSLANIHKSNVVAQTKIQFNEQQLHQLIYQHLLDSGLSSTADTLLKEAKLDQTQQRLPNTTQNNSSFIYRTPMIQRTRIRQKVPDSTEVSAGNVNTSEKTFYERDEMKSSQEQIELAASVNTPIKLIKKAPPPIQIPLTPSTSTAPTLEKQMTSEIFLTATTPAATLQKNSIIPKANVTLNTIITEYLTNQHSLCKNPMSTCPQFDLFQPHKCPDPRPNRNVTGMGVNFATRFFKRHQGFNSVKLDRRFVHSNFHVARILKIPDLDLCFTTCDFTSDASSLMIGTHSGEVRVFHINDSTEDFNASCSDSYINNIKCSQNGRMVLTSSTWHTPLSVLWSVENKQFISKTNFDDEEYVEFSKLIQDKVLGTKGEKATIYDINTGQVIRTLTPTIFNQYNKNRATFCPTDELILSDGVLWDFRSSQQIHKFDKLNNTLSGVFHPNGLEVVSNTEVWDLRTFHLLRTIPALDQCQVRFSPQNVLYAFSIQSETLDDEHVYESSFKVLDSYDYSSISTTDVRKSIYDLAVNSNGCQIALCENQGGYESVSESVVRVYTVGRKRDPEDDPDEDDEEMGSDEDDGELDSISDNDDNDFDREIMQRRRRRRINVNPVNLDNMFDVVSLSTEDDDSASNSDVDLESLDSDNESENNSSYNSDADSDGSANDNDNENANEIENENENDMQQEDAGWETTSEPED</sequence>
<dbReference type="InterPro" id="IPR036322">
    <property type="entry name" value="WD40_repeat_dom_sf"/>
</dbReference>
<organism evidence="9 10">
    <name type="scientific">Clunio marinus</name>
    <dbReference type="NCBI Taxonomy" id="568069"/>
    <lineage>
        <taxon>Eukaryota</taxon>
        <taxon>Metazoa</taxon>
        <taxon>Ecdysozoa</taxon>
        <taxon>Arthropoda</taxon>
        <taxon>Hexapoda</taxon>
        <taxon>Insecta</taxon>
        <taxon>Pterygota</taxon>
        <taxon>Neoptera</taxon>
        <taxon>Endopterygota</taxon>
        <taxon>Diptera</taxon>
        <taxon>Nematocera</taxon>
        <taxon>Chironomoidea</taxon>
        <taxon>Chironomidae</taxon>
        <taxon>Clunio</taxon>
    </lineage>
</organism>
<dbReference type="Gene3D" id="3.30.300.30">
    <property type="match status" value="1"/>
</dbReference>
<evidence type="ECO:0000256" key="3">
    <source>
        <dbReference type="ARBA" id="ARBA00008845"/>
    </source>
</evidence>
<evidence type="ECO:0000256" key="5">
    <source>
        <dbReference type="ARBA" id="ARBA00023242"/>
    </source>
</evidence>
<evidence type="ECO:0000256" key="2">
    <source>
        <dbReference type="ARBA" id="ARBA00004906"/>
    </source>
</evidence>
<comment type="similarity">
    <text evidence="3">Belongs to the VPRBP/DCAF1 family.</text>
</comment>
<evidence type="ECO:0000259" key="7">
    <source>
        <dbReference type="Pfam" id="PF00501"/>
    </source>
</evidence>
<reference evidence="9 10" key="1">
    <citation type="submission" date="2015-04" db="EMBL/GenBank/DDBJ databases">
        <authorList>
            <person name="Syromyatnikov M.Y."/>
            <person name="Popov V.N."/>
        </authorList>
    </citation>
    <scope>NUCLEOTIDE SEQUENCE [LARGE SCALE GENOMIC DNA]</scope>
</reference>
<keyword evidence="10" id="KW-1185">Reference proteome</keyword>
<evidence type="ECO:0000313" key="9">
    <source>
        <dbReference type="EMBL" id="CRK97853.1"/>
    </source>
</evidence>
<dbReference type="OrthoDB" id="27563at2759"/>
<comment type="pathway">
    <text evidence="2">Protein modification; protein ubiquitination.</text>
</comment>
<dbReference type="UniPathway" id="UPA00143"/>
<feature type="compositionally biased region" description="Acidic residues" evidence="6">
    <location>
        <begin position="1815"/>
        <end position="1845"/>
    </location>
</feature>
<dbReference type="InterPro" id="IPR033270">
    <property type="entry name" value="VPRBP/DCAF1"/>
</dbReference>
<dbReference type="SUPFAM" id="SSF50978">
    <property type="entry name" value="WD40 repeat-like"/>
    <property type="match status" value="1"/>
</dbReference>
<accession>A0A1J1IC47</accession>
<feature type="region of interest" description="Disordered" evidence="6">
    <location>
        <begin position="1876"/>
        <end position="1948"/>
    </location>
</feature>
<evidence type="ECO:0000256" key="1">
    <source>
        <dbReference type="ARBA" id="ARBA00004123"/>
    </source>
</evidence>
<feature type="compositionally biased region" description="Low complexity" evidence="6">
    <location>
        <begin position="1899"/>
        <end position="1916"/>
    </location>
</feature>
<feature type="region of interest" description="Disordered" evidence="6">
    <location>
        <begin position="1808"/>
        <end position="1846"/>
    </location>
</feature>
<evidence type="ECO:0000256" key="4">
    <source>
        <dbReference type="ARBA" id="ARBA00022786"/>
    </source>
</evidence>
<proteinExistence type="inferred from homology"/>
<dbReference type="Pfam" id="PF00501">
    <property type="entry name" value="AMP-binding"/>
    <property type="match status" value="1"/>
</dbReference>
<dbReference type="EMBL" id="CVRI01000047">
    <property type="protein sequence ID" value="CRK97853.1"/>
    <property type="molecule type" value="Genomic_DNA"/>
</dbReference>
<feature type="compositionally biased region" description="Acidic residues" evidence="6">
    <location>
        <begin position="1876"/>
        <end position="1898"/>
    </location>
</feature>
<dbReference type="GO" id="GO:0080008">
    <property type="term" value="C:Cul4-RING E3 ubiquitin ligase complex"/>
    <property type="evidence" value="ECO:0007669"/>
    <property type="project" value="TreeGrafter"/>
</dbReference>
<dbReference type="SUPFAM" id="SSF56801">
    <property type="entry name" value="Acetyl-CoA synthetase-like"/>
    <property type="match status" value="1"/>
</dbReference>
<dbReference type="STRING" id="568069.A0A1J1IC47"/>
<dbReference type="InterPro" id="IPR011989">
    <property type="entry name" value="ARM-like"/>
</dbReference>
<evidence type="ECO:0000256" key="6">
    <source>
        <dbReference type="SAM" id="MobiDB-lite"/>
    </source>
</evidence>
<dbReference type="GO" id="GO:0005634">
    <property type="term" value="C:nucleus"/>
    <property type="evidence" value="ECO:0007669"/>
    <property type="project" value="UniProtKB-SubCell"/>
</dbReference>
<dbReference type="PANTHER" id="PTHR13129:SF4">
    <property type="entry name" value="DDB1- AND CUL4-ASSOCIATED FACTOR 1"/>
    <property type="match status" value="1"/>
</dbReference>
<dbReference type="GO" id="GO:0016567">
    <property type="term" value="P:protein ubiquitination"/>
    <property type="evidence" value="ECO:0007669"/>
    <property type="project" value="UniProtKB-UniPathway"/>
</dbReference>
<name>A0A1J1IC47_9DIPT</name>
<dbReference type="InterPro" id="IPR006594">
    <property type="entry name" value="LisH"/>
</dbReference>
<keyword evidence="4" id="KW-0833">Ubl conjugation pathway</keyword>
<dbReference type="PROSITE" id="PS00455">
    <property type="entry name" value="AMP_BINDING"/>
    <property type="match status" value="1"/>
</dbReference>
<feature type="compositionally biased region" description="Acidic residues" evidence="6">
    <location>
        <begin position="1917"/>
        <end position="1948"/>
    </location>
</feature>
<dbReference type="InterPro" id="IPR016024">
    <property type="entry name" value="ARM-type_fold"/>
</dbReference>
<dbReference type="Proteomes" id="UP000183832">
    <property type="component" value="Unassembled WGS sequence"/>
</dbReference>
<dbReference type="SMART" id="SM00667">
    <property type="entry name" value="LisH"/>
    <property type="match status" value="1"/>
</dbReference>
<dbReference type="InterPro" id="IPR025110">
    <property type="entry name" value="AMP-bd_C"/>
</dbReference>
<dbReference type="SUPFAM" id="SSF48371">
    <property type="entry name" value="ARM repeat"/>
    <property type="match status" value="1"/>
</dbReference>
<feature type="domain" description="AMP-dependent synthetase/ligase" evidence="7">
    <location>
        <begin position="9"/>
        <end position="362"/>
    </location>
</feature>
<dbReference type="Pfam" id="PF13193">
    <property type="entry name" value="AMP-binding_C"/>
    <property type="match status" value="1"/>
</dbReference>
<dbReference type="InterPro" id="IPR000873">
    <property type="entry name" value="AMP-dep_synth/lig_dom"/>
</dbReference>
<keyword evidence="5" id="KW-0539">Nucleus</keyword>
<evidence type="ECO:0000313" key="10">
    <source>
        <dbReference type="Proteomes" id="UP000183832"/>
    </source>
</evidence>
<protein>
    <submittedName>
        <fullName evidence="9">CLUMA_CG011228, isoform A</fullName>
    </submittedName>
</protein>